<dbReference type="Proteomes" id="UP000799778">
    <property type="component" value="Unassembled WGS sequence"/>
</dbReference>
<dbReference type="RefSeq" id="XP_033379034.1">
    <property type="nucleotide sequence ID" value="XM_033526206.1"/>
</dbReference>
<dbReference type="GeneID" id="54283603"/>
<proteinExistence type="predicted"/>
<reference evidence="2" key="1">
    <citation type="journal article" date="2020" name="Stud. Mycol.">
        <title>101 Dothideomycetes genomes: a test case for predicting lifestyles and emergence of pathogens.</title>
        <authorList>
            <person name="Haridas S."/>
            <person name="Albert R."/>
            <person name="Binder M."/>
            <person name="Bloem J."/>
            <person name="Labutti K."/>
            <person name="Salamov A."/>
            <person name="Andreopoulos B."/>
            <person name="Baker S."/>
            <person name="Barry K."/>
            <person name="Bills G."/>
            <person name="Bluhm B."/>
            <person name="Cannon C."/>
            <person name="Castanera R."/>
            <person name="Culley D."/>
            <person name="Daum C."/>
            <person name="Ezra D."/>
            <person name="Gonzalez J."/>
            <person name="Henrissat B."/>
            <person name="Kuo A."/>
            <person name="Liang C."/>
            <person name="Lipzen A."/>
            <person name="Lutzoni F."/>
            <person name="Magnuson J."/>
            <person name="Mondo S."/>
            <person name="Nolan M."/>
            <person name="Ohm R."/>
            <person name="Pangilinan J."/>
            <person name="Park H.-J."/>
            <person name="Ramirez L."/>
            <person name="Alfaro M."/>
            <person name="Sun H."/>
            <person name="Tritt A."/>
            <person name="Yoshinaga Y."/>
            <person name="Zwiers L.-H."/>
            <person name="Turgeon B."/>
            <person name="Goodwin S."/>
            <person name="Spatafora J."/>
            <person name="Crous P."/>
            <person name="Grigoriev I."/>
        </authorList>
    </citation>
    <scope>NUCLEOTIDE SEQUENCE</scope>
    <source>
        <strain evidence="2">CBS 175.79</strain>
    </source>
</reference>
<evidence type="ECO:0000313" key="2">
    <source>
        <dbReference type="EMBL" id="KAF2010695.1"/>
    </source>
</evidence>
<feature type="compositionally biased region" description="Polar residues" evidence="1">
    <location>
        <begin position="55"/>
        <end position="70"/>
    </location>
</feature>
<evidence type="ECO:0000256" key="1">
    <source>
        <dbReference type="SAM" id="MobiDB-lite"/>
    </source>
</evidence>
<gene>
    <name evidence="2" type="ORF">BU24DRAFT_414245</name>
</gene>
<feature type="compositionally biased region" description="Basic and acidic residues" evidence="1">
    <location>
        <begin position="1"/>
        <end position="12"/>
    </location>
</feature>
<feature type="region of interest" description="Disordered" evidence="1">
    <location>
        <begin position="129"/>
        <end position="217"/>
    </location>
</feature>
<accession>A0A6A5XC70</accession>
<feature type="compositionally biased region" description="Low complexity" evidence="1">
    <location>
        <begin position="146"/>
        <end position="175"/>
    </location>
</feature>
<organism evidence="2 3">
    <name type="scientific">Aaosphaeria arxii CBS 175.79</name>
    <dbReference type="NCBI Taxonomy" id="1450172"/>
    <lineage>
        <taxon>Eukaryota</taxon>
        <taxon>Fungi</taxon>
        <taxon>Dikarya</taxon>
        <taxon>Ascomycota</taxon>
        <taxon>Pezizomycotina</taxon>
        <taxon>Dothideomycetes</taxon>
        <taxon>Pleosporomycetidae</taxon>
        <taxon>Pleosporales</taxon>
        <taxon>Pleosporales incertae sedis</taxon>
        <taxon>Aaosphaeria</taxon>
    </lineage>
</organism>
<name>A0A6A5XC70_9PLEO</name>
<dbReference type="AlphaFoldDB" id="A0A6A5XC70"/>
<feature type="compositionally biased region" description="Polar residues" evidence="1">
    <location>
        <begin position="194"/>
        <end position="212"/>
    </location>
</feature>
<dbReference type="EMBL" id="ML978076">
    <property type="protein sequence ID" value="KAF2010695.1"/>
    <property type="molecule type" value="Genomic_DNA"/>
</dbReference>
<evidence type="ECO:0000313" key="3">
    <source>
        <dbReference type="Proteomes" id="UP000799778"/>
    </source>
</evidence>
<sequence>MEVANELKKLDNGRLCSSSEQSLESHEDTRARTTMRRTYRGGAPPPDRILAPITGQATFRPSTSLGYTANRSDEFRGEGAGIPTNNMEDAEGETPRHLATVSLYQPSTLLSWGSARDAIILLRSTGLTDGNASPRLPAHPAEGVVKGASSARASAPGAPSSSKPSKVAKTPKSTSRTTTGKGQVATALPLLAPNSPQTKTPIRSTDSWQTPAASPGRQLSVLSRRAEASFKARTPRFVGSFITIG</sequence>
<feature type="region of interest" description="Disordered" evidence="1">
    <location>
        <begin position="1"/>
        <end position="83"/>
    </location>
</feature>
<protein>
    <submittedName>
        <fullName evidence="2">Uncharacterized protein</fullName>
    </submittedName>
</protein>
<keyword evidence="3" id="KW-1185">Reference proteome</keyword>